<feature type="transmembrane region" description="Helical" evidence="1">
    <location>
        <begin position="176"/>
        <end position="197"/>
    </location>
</feature>
<dbReference type="EMBL" id="JACGCI010000014">
    <property type="protein sequence ID" value="KAF6759853.1"/>
    <property type="molecule type" value="Genomic_DNA"/>
</dbReference>
<keyword evidence="1" id="KW-0812">Transmembrane</keyword>
<sequence>MQHSQEEIARFTTLYTLSLIPLRVVLASMTWVIYDYFSTLEDEVRYIWSQNRCLGKISYLFIRYYTILLLVFDVIQIHTMSKPSVATRALCVAMDPTVRIVGAVSLWAIEVVMQIRVYALFNCSRKVAIFNGVLFGMSVAAFLGLLMRNAMGRAEVIDSVASDLPLYGCPPINGGVAWAIWLPATSFELVIFGFVLYKSTRSLTFTLRLKKRWSLMDIIIQDNMLYYIGITAVLLFNAVMASGAYTLIPWFSYGPFHAAMGMMTTRMLMHVRKAAVKSVVFADSGDANTAESSYFEAPRFVVPETVETSSLHSISSAGGSSTIVSTAMSSSNWHDVDLERNAGATVSPQLS</sequence>
<feature type="transmembrane region" description="Helical" evidence="1">
    <location>
        <begin position="57"/>
        <end position="78"/>
    </location>
</feature>
<evidence type="ECO:0000256" key="1">
    <source>
        <dbReference type="SAM" id="Phobius"/>
    </source>
</evidence>
<reference evidence="3 4" key="1">
    <citation type="submission" date="2020-07" db="EMBL/GenBank/DDBJ databases">
        <title>Comparative genomics of pyrophilous fungi reveals a link between fire events and developmental genes.</title>
        <authorList>
            <consortium name="DOE Joint Genome Institute"/>
            <person name="Steindorff A.S."/>
            <person name="Carver A."/>
            <person name="Calhoun S."/>
            <person name="Stillman K."/>
            <person name="Liu H."/>
            <person name="Lipzen A."/>
            <person name="Pangilinan J."/>
            <person name="Labutti K."/>
            <person name="Bruns T.D."/>
            <person name="Grigoriev I.V."/>
        </authorList>
    </citation>
    <scope>NUCLEOTIDE SEQUENCE [LARGE SCALE GENOMIC DNA]</scope>
    <source>
        <strain evidence="3 4">CBS 144469</strain>
    </source>
</reference>
<organism evidence="3 4">
    <name type="scientific">Ephemerocybe angulata</name>
    <dbReference type="NCBI Taxonomy" id="980116"/>
    <lineage>
        <taxon>Eukaryota</taxon>
        <taxon>Fungi</taxon>
        <taxon>Dikarya</taxon>
        <taxon>Basidiomycota</taxon>
        <taxon>Agaricomycotina</taxon>
        <taxon>Agaricomycetes</taxon>
        <taxon>Agaricomycetidae</taxon>
        <taxon>Agaricales</taxon>
        <taxon>Agaricineae</taxon>
        <taxon>Psathyrellaceae</taxon>
        <taxon>Ephemerocybe</taxon>
    </lineage>
</organism>
<keyword evidence="1" id="KW-0472">Membrane</keyword>
<accession>A0A8H6I6K6</accession>
<proteinExistence type="predicted"/>
<feature type="domain" description="DUF6533" evidence="2">
    <location>
        <begin position="25"/>
        <end position="68"/>
    </location>
</feature>
<evidence type="ECO:0000313" key="3">
    <source>
        <dbReference type="EMBL" id="KAF6759853.1"/>
    </source>
</evidence>
<protein>
    <recommendedName>
        <fullName evidence="2">DUF6533 domain-containing protein</fullName>
    </recommendedName>
</protein>
<name>A0A8H6I6K6_9AGAR</name>
<comment type="caution">
    <text evidence="3">The sequence shown here is derived from an EMBL/GenBank/DDBJ whole genome shotgun (WGS) entry which is preliminary data.</text>
</comment>
<feature type="transmembrane region" description="Helical" evidence="1">
    <location>
        <begin position="98"/>
        <end position="121"/>
    </location>
</feature>
<dbReference type="Proteomes" id="UP000521943">
    <property type="component" value="Unassembled WGS sequence"/>
</dbReference>
<keyword evidence="4" id="KW-1185">Reference proteome</keyword>
<feature type="transmembrane region" description="Helical" evidence="1">
    <location>
        <begin position="218"/>
        <end position="241"/>
    </location>
</feature>
<evidence type="ECO:0000259" key="2">
    <source>
        <dbReference type="Pfam" id="PF20151"/>
    </source>
</evidence>
<dbReference type="OrthoDB" id="3258294at2759"/>
<gene>
    <name evidence="3" type="ORF">DFP72DRAFT_1063590</name>
</gene>
<dbReference type="InterPro" id="IPR045340">
    <property type="entry name" value="DUF6533"/>
</dbReference>
<evidence type="ECO:0000313" key="4">
    <source>
        <dbReference type="Proteomes" id="UP000521943"/>
    </source>
</evidence>
<dbReference type="AlphaFoldDB" id="A0A8H6I6K6"/>
<dbReference type="Pfam" id="PF20151">
    <property type="entry name" value="DUF6533"/>
    <property type="match status" value="1"/>
</dbReference>
<feature type="transmembrane region" description="Helical" evidence="1">
    <location>
        <begin position="128"/>
        <end position="147"/>
    </location>
</feature>
<keyword evidence="1" id="KW-1133">Transmembrane helix</keyword>